<dbReference type="SFLD" id="SFLDG01129">
    <property type="entry name" value="C1.5:_HAD__Beta-PGM__Phosphata"/>
    <property type="match status" value="1"/>
</dbReference>
<dbReference type="Gene3D" id="1.10.150.240">
    <property type="entry name" value="Putative phosphatase, domain 2"/>
    <property type="match status" value="1"/>
</dbReference>
<dbReference type="Proteomes" id="UP001500506">
    <property type="component" value="Unassembled WGS sequence"/>
</dbReference>
<dbReference type="SFLD" id="SFLDS00003">
    <property type="entry name" value="Haloacid_Dehalogenase"/>
    <property type="match status" value="1"/>
</dbReference>
<dbReference type="NCBIfam" id="TIGR01509">
    <property type="entry name" value="HAD-SF-IA-v3"/>
    <property type="match status" value="1"/>
</dbReference>
<dbReference type="PANTHER" id="PTHR43481">
    <property type="entry name" value="FRUCTOSE-1-PHOSPHATE PHOSPHATASE"/>
    <property type="match status" value="1"/>
</dbReference>
<evidence type="ECO:0000313" key="2">
    <source>
        <dbReference type="Proteomes" id="UP001500506"/>
    </source>
</evidence>
<evidence type="ECO:0008006" key="3">
    <source>
        <dbReference type="Google" id="ProtNLM"/>
    </source>
</evidence>
<dbReference type="Pfam" id="PF00702">
    <property type="entry name" value="Hydrolase"/>
    <property type="match status" value="1"/>
</dbReference>
<keyword evidence="2" id="KW-1185">Reference proteome</keyword>
<dbReference type="EMBL" id="BAAANH010000006">
    <property type="protein sequence ID" value="GAA1767320.1"/>
    <property type="molecule type" value="Genomic_DNA"/>
</dbReference>
<accession>A0ABP4X1C8</accession>
<dbReference type="PANTHER" id="PTHR43481:SF4">
    <property type="entry name" value="GLYCEROL-1-PHOSPHATE PHOSPHOHYDROLASE 1-RELATED"/>
    <property type="match status" value="1"/>
</dbReference>
<sequence>MLAQGSAVGCPLADRSAGVRPASIRGCGASDSRGGYRGVVTAAAAFVLLDVDGTLIDAVANQRRVWHEWARIFHLNPAQVYAVALRTRPMDTVAEVAPDLNHDECLSTLHRLEDHDARHGTYSAFEGAAELLAGLVAGRWAVVTSNYAHRVRERFSRTGLRAPEVIVDARFSGPGKPAPDPYLYAAEVLGPAPEQCLVLEDSPSGVESAKGAEMIVWAVNTSVRIERADRTFNTLAKAVPHVLRMHRADQ</sequence>
<dbReference type="SUPFAM" id="SSF56784">
    <property type="entry name" value="HAD-like"/>
    <property type="match status" value="1"/>
</dbReference>
<gene>
    <name evidence="1" type="ORF">GCM10009747_29800</name>
</gene>
<organism evidence="1 2">
    <name type="scientific">Agromyces humatus</name>
    <dbReference type="NCBI Taxonomy" id="279573"/>
    <lineage>
        <taxon>Bacteria</taxon>
        <taxon>Bacillati</taxon>
        <taxon>Actinomycetota</taxon>
        <taxon>Actinomycetes</taxon>
        <taxon>Micrococcales</taxon>
        <taxon>Microbacteriaceae</taxon>
        <taxon>Agromyces</taxon>
    </lineage>
</organism>
<comment type="caution">
    <text evidence="1">The sequence shown here is derived from an EMBL/GenBank/DDBJ whole genome shotgun (WGS) entry which is preliminary data.</text>
</comment>
<dbReference type="InterPro" id="IPR023214">
    <property type="entry name" value="HAD_sf"/>
</dbReference>
<dbReference type="Gene3D" id="3.40.50.1000">
    <property type="entry name" value="HAD superfamily/HAD-like"/>
    <property type="match status" value="1"/>
</dbReference>
<protein>
    <recommendedName>
        <fullName evidence="3">HAD family hydrolase</fullName>
    </recommendedName>
</protein>
<evidence type="ECO:0000313" key="1">
    <source>
        <dbReference type="EMBL" id="GAA1767320.1"/>
    </source>
</evidence>
<name>A0ABP4X1C8_9MICO</name>
<dbReference type="InterPro" id="IPR006439">
    <property type="entry name" value="HAD-SF_hydro_IA"/>
</dbReference>
<dbReference type="InterPro" id="IPR051806">
    <property type="entry name" value="HAD-like_SPP"/>
</dbReference>
<dbReference type="InterPro" id="IPR023198">
    <property type="entry name" value="PGP-like_dom2"/>
</dbReference>
<proteinExistence type="predicted"/>
<dbReference type="InterPro" id="IPR036412">
    <property type="entry name" value="HAD-like_sf"/>
</dbReference>
<reference evidence="2" key="1">
    <citation type="journal article" date="2019" name="Int. J. Syst. Evol. Microbiol.">
        <title>The Global Catalogue of Microorganisms (GCM) 10K type strain sequencing project: providing services to taxonomists for standard genome sequencing and annotation.</title>
        <authorList>
            <consortium name="The Broad Institute Genomics Platform"/>
            <consortium name="The Broad Institute Genome Sequencing Center for Infectious Disease"/>
            <person name="Wu L."/>
            <person name="Ma J."/>
        </authorList>
    </citation>
    <scope>NUCLEOTIDE SEQUENCE [LARGE SCALE GENOMIC DNA]</scope>
    <source>
        <strain evidence="2">JCM 14319</strain>
    </source>
</reference>